<feature type="signal peptide" evidence="1">
    <location>
        <begin position="1"/>
        <end position="21"/>
    </location>
</feature>
<evidence type="ECO:0000313" key="3">
    <source>
        <dbReference type="Proteomes" id="UP000663193"/>
    </source>
</evidence>
<dbReference type="KEGG" id="pno:SNOG_05588"/>
<dbReference type="OrthoDB" id="3798727at2759"/>
<sequence>MRFTALAWGVLGLVGFAVGEAGNPEASCSSSLTKRLTRSHLPVISTPTRSVKSHPVYDPSTRTVEVPTVTGFHVGDAASSSAKQISLTLPMTSTCNEGSTTLEQLQQTSVCTDAKTQSLDTRPCAASFYVYYVCLTTATSSSKSNDFGGTRSQRWVAQFAHATPATSSSKSNDFGGTRSQRWVAQFARATPAVADPIVELPAAAREARLDAKFDARAAREAHLDPEFDTLPEAAREARRDAGFAPSPAITPVPRAAIISPPPFPICTFNLDKGEYICPEKAKRQALPLCSFDLSKGEYVCPKSLCTFDLSKGQYVCPKVAPRTAMPDELGMDEVPTTMKTVTV</sequence>
<keyword evidence="1" id="KW-0732">Signal</keyword>
<evidence type="ECO:0000313" key="2">
    <source>
        <dbReference type="EMBL" id="QRC95948.1"/>
    </source>
</evidence>
<keyword evidence="3" id="KW-1185">Reference proteome</keyword>
<protein>
    <submittedName>
        <fullName evidence="2">Uncharacterized protein</fullName>
    </submittedName>
</protein>
<evidence type="ECO:0000256" key="1">
    <source>
        <dbReference type="SAM" id="SignalP"/>
    </source>
</evidence>
<name>A0A7U2EZG6_PHANO</name>
<accession>A0A7U2EZG6</accession>
<dbReference type="RefSeq" id="XP_001795991.1">
    <property type="nucleotide sequence ID" value="XM_001795939.1"/>
</dbReference>
<reference evidence="3" key="1">
    <citation type="journal article" date="2021" name="BMC Genomics">
        <title>Chromosome-level genome assembly and manually-curated proteome of model necrotroph Parastagonospora nodorum Sn15 reveals a genome-wide trove of candidate effector homologs, and redundancy of virulence-related functions within an accessory chromosome.</title>
        <authorList>
            <person name="Bertazzoni S."/>
            <person name="Jones D.A.B."/>
            <person name="Phan H.T."/>
            <person name="Tan K.-C."/>
            <person name="Hane J.K."/>
        </authorList>
    </citation>
    <scope>NUCLEOTIDE SEQUENCE [LARGE SCALE GENOMIC DNA]</scope>
    <source>
        <strain evidence="3">SN15 / ATCC MYA-4574 / FGSC 10173)</strain>
    </source>
</reference>
<proteinExistence type="predicted"/>
<dbReference type="EMBL" id="CP069028">
    <property type="protein sequence ID" value="QRC95948.1"/>
    <property type="molecule type" value="Genomic_DNA"/>
</dbReference>
<dbReference type="VEuPathDB" id="FungiDB:JI435_055880"/>
<dbReference type="Proteomes" id="UP000663193">
    <property type="component" value="Chromosome 6"/>
</dbReference>
<feature type="chain" id="PRO_5034076663" evidence="1">
    <location>
        <begin position="22"/>
        <end position="343"/>
    </location>
</feature>
<dbReference type="AlphaFoldDB" id="A0A7U2EZG6"/>
<gene>
    <name evidence="2" type="ORF">JI435_055880</name>
</gene>
<organism evidence="2 3">
    <name type="scientific">Phaeosphaeria nodorum (strain SN15 / ATCC MYA-4574 / FGSC 10173)</name>
    <name type="common">Glume blotch fungus</name>
    <name type="synonym">Parastagonospora nodorum</name>
    <dbReference type="NCBI Taxonomy" id="321614"/>
    <lineage>
        <taxon>Eukaryota</taxon>
        <taxon>Fungi</taxon>
        <taxon>Dikarya</taxon>
        <taxon>Ascomycota</taxon>
        <taxon>Pezizomycotina</taxon>
        <taxon>Dothideomycetes</taxon>
        <taxon>Pleosporomycetidae</taxon>
        <taxon>Pleosporales</taxon>
        <taxon>Pleosporineae</taxon>
        <taxon>Phaeosphaeriaceae</taxon>
        <taxon>Parastagonospora</taxon>
    </lineage>
</organism>